<sequence length="278" mass="32225">MWEAAVFDSELKDFSLWITIILSARELSIFLKDCLICSDALGRVAFPWHILRTCLCPLELSLFTLKYGIKFYELCAHDGYALNLDIYKGKVTYEVSSLSVVDSVVMRLMEPYLLKGHALFMDNYYNSVGLSNRLLSFKTHTTGTLRTNRKMNPKVVTQKKLKKGEHIWRIQGNVYISKWKDKRDVLCITTKSHPKLIDVHNKYGISKKKPIEFANYNANMSGIVRCDQMIAYYSSPKKSIRWYKKNYVNKPPLCPGDCLRQWRLPPEDHNSSNSDMES</sequence>
<reference evidence="2" key="1">
    <citation type="submission" date="2020-05" db="UniProtKB">
        <authorList>
            <consortium name="EnsemblMetazoa"/>
        </authorList>
    </citation>
    <scope>IDENTIFICATION</scope>
    <source>
        <strain evidence="2">TTRI</strain>
    </source>
</reference>
<dbReference type="PANTHER" id="PTHR46599">
    <property type="entry name" value="PIGGYBAC TRANSPOSABLE ELEMENT-DERIVED PROTEIN 4"/>
    <property type="match status" value="1"/>
</dbReference>
<name>A0A1A9V134_GLOAU</name>
<dbReference type="Pfam" id="PF13843">
    <property type="entry name" value="DDE_Tnp_1_7"/>
    <property type="match status" value="1"/>
</dbReference>
<dbReference type="InterPro" id="IPR029526">
    <property type="entry name" value="PGBD"/>
</dbReference>
<dbReference type="STRING" id="7395.A0A1A9V134"/>
<dbReference type="EnsemblMetazoa" id="GAUT022383-RA">
    <property type="protein sequence ID" value="GAUT022383-PA"/>
    <property type="gene ID" value="GAUT022383"/>
</dbReference>
<proteinExistence type="predicted"/>
<evidence type="ECO:0000313" key="2">
    <source>
        <dbReference type="EnsemblMetazoa" id="GAUT022383-PA"/>
    </source>
</evidence>
<evidence type="ECO:0000259" key="1">
    <source>
        <dbReference type="Pfam" id="PF13843"/>
    </source>
</evidence>
<protein>
    <submittedName>
        <fullName evidence="2">DDE_Tnp_1_7 domain-containing protein</fullName>
    </submittedName>
</protein>
<keyword evidence="3" id="KW-1185">Reference proteome</keyword>
<evidence type="ECO:0000313" key="3">
    <source>
        <dbReference type="Proteomes" id="UP000078200"/>
    </source>
</evidence>
<dbReference type="Proteomes" id="UP000078200">
    <property type="component" value="Unassembled WGS sequence"/>
</dbReference>
<dbReference type="AlphaFoldDB" id="A0A1A9V134"/>
<dbReference type="VEuPathDB" id="VectorBase:GAUT022383"/>
<organism evidence="2 3">
    <name type="scientific">Glossina austeni</name>
    <name type="common">Savannah tsetse fly</name>
    <dbReference type="NCBI Taxonomy" id="7395"/>
    <lineage>
        <taxon>Eukaryota</taxon>
        <taxon>Metazoa</taxon>
        <taxon>Ecdysozoa</taxon>
        <taxon>Arthropoda</taxon>
        <taxon>Hexapoda</taxon>
        <taxon>Insecta</taxon>
        <taxon>Pterygota</taxon>
        <taxon>Neoptera</taxon>
        <taxon>Endopterygota</taxon>
        <taxon>Diptera</taxon>
        <taxon>Brachycera</taxon>
        <taxon>Muscomorpha</taxon>
        <taxon>Hippoboscoidea</taxon>
        <taxon>Glossinidae</taxon>
        <taxon>Glossina</taxon>
    </lineage>
</organism>
<feature type="domain" description="PiggyBac transposable element-derived protein" evidence="1">
    <location>
        <begin position="66"/>
        <end position="246"/>
    </location>
</feature>
<accession>A0A1A9V134</accession>
<dbReference type="PANTHER" id="PTHR46599:SF3">
    <property type="entry name" value="PIGGYBAC TRANSPOSABLE ELEMENT-DERIVED PROTEIN 4"/>
    <property type="match status" value="1"/>
</dbReference>